<dbReference type="Proteomes" id="UP001054945">
    <property type="component" value="Unassembled WGS sequence"/>
</dbReference>
<evidence type="ECO:0000313" key="2">
    <source>
        <dbReference type="Proteomes" id="UP001054945"/>
    </source>
</evidence>
<name>A0AAV4Q5E6_CAEEX</name>
<evidence type="ECO:0000313" key="1">
    <source>
        <dbReference type="EMBL" id="GIY04903.1"/>
    </source>
</evidence>
<dbReference type="AlphaFoldDB" id="A0AAV4Q5E6"/>
<comment type="caution">
    <text evidence="1">The sequence shown here is derived from an EMBL/GenBank/DDBJ whole genome shotgun (WGS) entry which is preliminary data.</text>
</comment>
<sequence length="88" mass="10198">MRIKHYHPFLNFNHKINNNAQRLRKNIKDHFLSIEGNLKFTVRIFSLVTGPPYHPRNLSAAPPPTRPDTYHRFSCTQTSIIVIGDSLS</sequence>
<organism evidence="1 2">
    <name type="scientific">Caerostris extrusa</name>
    <name type="common">Bark spider</name>
    <name type="synonym">Caerostris bankana</name>
    <dbReference type="NCBI Taxonomy" id="172846"/>
    <lineage>
        <taxon>Eukaryota</taxon>
        <taxon>Metazoa</taxon>
        <taxon>Ecdysozoa</taxon>
        <taxon>Arthropoda</taxon>
        <taxon>Chelicerata</taxon>
        <taxon>Arachnida</taxon>
        <taxon>Araneae</taxon>
        <taxon>Araneomorphae</taxon>
        <taxon>Entelegynae</taxon>
        <taxon>Araneoidea</taxon>
        <taxon>Araneidae</taxon>
        <taxon>Caerostris</taxon>
    </lineage>
</organism>
<accession>A0AAV4Q5E6</accession>
<proteinExistence type="predicted"/>
<keyword evidence="2" id="KW-1185">Reference proteome</keyword>
<protein>
    <submittedName>
        <fullName evidence="1">Uncharacterized protein</fullName>
    </submittedName>
</protein>
<reference evidence="1 2" key="1">
    <citation type="submission" date="2021-06" db="EMBL/GenBank/DDBJ databases">
        <title>Caerostris extrusa draft genome.</title>
        <authorList>
            <person name="Kono N."/>
            <person name="Arakawa K."/>
        </authorList>
    </citation>
    <scope>NUCLEOTIDE SEQUENCE [LARGE SCALE GENOMIC DNA]</scope>
</reference>
<dbReference type="EMBL" id="BPLR01005767">
    <property type="protein sequence ID" value="GIY04903.1"/>
    <property type="molecule type" value="Genomic_DNA"/>
</dbReference>
<gene>
    <name evidence="1" type="ORF">CEXT_348391</name>
</gene>